<dbReference type="EMBL" id="GEVM01021215">
    <property type="protein sequence ID" value="JAU84723.1"/>
    <property type="molecule type" value="Transcribed_RNA"/>
</dbReference>
<proteinExistence type="predicted"/>
<evidence type="ECO:0000256" key="1">
    <source>
        <dbReference type="SAM" id="MobiDB-lite"/>
    </source>
</evidence>
<gene>
    <name evidence="2" type="ORF">MP_TR17551_c0_g1_i1_g.50218</name>
</gene>
<organism evidence="2">
    <name type="scientific">Noccaea caerulescens</name>
    <name type="common">Alpine penny-cress</name>
    <name type="synonym">Thlaspi caerulescens</name>
    <dbReference type="NCBI Taxonomy" id="107243"/>
    <lineage>
        <taxon>Eukaryota</taxon>
        <taxon>Viridiplantae</taxon>
        <taxon>Streptophyta</taxon>
        <taxon>Embryophyta</taxon>
        <taxon>Tracheophyta</taxon>
        <taxon>Spermatophyta</taxon>
        <taxon>Magnoliopsida</taxon>
        <taxon>eudicotyledons</taxon>
        <taxon>Gunneridae</taxon>
        <taxon>Pentapetalae</taxon>
        <taxon>rosids</taxon>
        <taxon>malvids</taxon>
        <taxon>Brassicales</taxon>
        <taxon>Brassicaceae</taxon>
        <taxon>Coluteocarpeae</taxon>
        <taxon>Noccaea</taxon>
    </lineage>
</organism>
<accession>A0A1J3IWH8</accession>
<name>A0A1J3IWH8_NOCCA</name>
<reference evidence="2" key="1">
    <citation type="submission" date="2016-07" db="EMBL/GenBank/DDBJ databases">
        <title>De novo transcriptome assembly of four accessions of the metal hyperaccumulator plant Noccaea caerulescens.</title>
        <authorList>
            <person name="Blande D."/>
            <person name="Halimaa P."/>
            <person name="Tervahauta A.I."/>
            <person name="Aarts M.G."/>
            <person name="Karenlampi S.O."/>
        </authorList>
    </citation>
    <scope>NUCLEOTIDE SEQUENCE</scope>
</reference>
<feature type="region of interest" description="Disordered" evidence="1">
    <location>
        <begin position="43"/>
        <end position="77"/>
    </location>
</feature>
<protein>
    <submittedName>
        <fullName evidence="2">Uncharacterized protein</fullName>
    </submittedName>
</protein>
<dbReference type="AlphaFoldDB" id="A0A1J3IWH8"/>
<sequence>MKMLLPHPCLLMNPCTKVKDSRMSKRSGSSLWRQSLFMKVSHDNEHYSNPKRYQGAATGHHQLQRLRLQDTAANPLK</sequence>
<evidence type="ECO:0000313" key="2">
    <source>
        <dbReference type="EMBL" id="JAU84723.1"/>
    </source>
</evidence>